<dbReference type="Proteomes" id="UP000821845">
    <property type="component" value="Chromosome 2"/>
</dbReference>
<protein>
    <submittedName>
        <fullName evidence="1">Uncharacterized protein</fullName>
    </submittedName>
</protein>
<keyword evidence="2" id="KW-1185">Reference proteome</keyword>
<name>A0ACB7SWK7_HYAAI</name>
<dbReference type="EMBL" id="CM023482">
    <property type="protein sequence ID" value="KAH6939331.1"/>
    <property type="molecule type" value="Genomic_DNA"/>
</dbReference>
<gene>
    <name evidence="1" type="ORF">HPB50_017268</name>
</gene>
<evidence type="ECO:0000313" key="1">
    <source>
        <dbReference type="EMBL" id="KAH6939331.1"/>
    </source>
</evidence>
<proteinExistence type="predicted"/>
<accession>A0ACB7SWK7</accession>
<organism evidence="1 2">
    <name type="scientific">Hyalomma asiaticum</name>
    <name type="common">Tick</name>
    <dbReference type="NCBI Taxonomy" id="266040"/>
    <lineage>
        <taxon>Eukaryota</taxon>
        <taxon>Metazoa</taxon>
        <taxon>Ecdysozoa</taxon>
        <taxon>Arthropoda</taxon>
        <taxon>Chelicerata</taxon>
        <taxon>Arachnida</taxon>
        <taxon>Acari</taxon>
        <taxon>Parasitiformes</taxon>
        <taxon>Ixodida</taxon>
        <taxon>Ixodoidea</taxon>
        <taxon>Ixodidae</taxon>
        <taxon>Hyalomminae</taxon>
        <taxon>Hyalomma</taxon>
    </lineage>
</organism>
<evidence type="ECO:0000313" key="2">
    <source>
        <dbReference type="Proteomes" id="UP000821845"/>
    </source>
</evidence>
<reference evidence="1" key="1">
    <citation type="submission" date="2020-05" db="EMBL/GenBank/DDBJ databases">
        <title>Large-scale comparative analyses of tick genomes elucidate their genetic diversity and vector capacities.</title>
        <authorList>
            <person name="Jia N."/>
            <person name="Wang J."/>
            <person name="Shi W."/>
            <person name="Du L."/>
            <person name="Sun Y."/>
            <person name="Zhan W."/>
            <person name="Jiang J."/>
            <person name="Wang Q."/>
            <person name="Zhang B."/>
            <person name="Ji P."/>
            <person name="Sakyi L.B."/>
            <person name="Cui X."/>
            <person name="Yuan T."/>
            <person name="Jiang B."/>
            <person name="Yang W."/>
            <person name="Lam T.T.-Y."/>
            <person name="Chang Q."/>
            <person name="Ding S."/>
            <person name="Wang X."/>
            <person name="Zhu J."/>
            <person name="Ruan X."/>
            <person name="Zhao L."/>
            <person name="Wei J."/>
            <person name="Que T."/>
            <person name="Du C."/>
            <person name="Cheng J."/>
            <person name="Dai P."/>
            <person name="Han X."/>
            <person name="Huang E."/>
            <person name="Gao Y."/>
            <person name="Liu J."/>
            <person name="Shao H."/>
            <person name="Ye R."/>
            <person name="Li L."/>
            <person name="Wei W."/>
            <person name="Wang X."/>
            <person name="Wang C."/>
            <person name="Yang T."/>
            <person name="Huo Q."/>
            <person name="Li W."/>
            <person name="Guo W."/>
            <person name="Chen H."/>
            <person name="Zhou L."/>
            <person name="Ni X."/>
            <person name="Tian J."/>
            <person name="Zhou Y."/>
            <person name="Sheng Y."/>
            <person name="Liu T."/>
            <person name="Pan Y."/>
            <person name="Xia L."/>
            <person name="Li J."/>
            <person name="Zhao F."/>
            <person name="Cao W."/>
        </authorList>
    </citation>
    <scope>NUCLEOTIDE SEQUENCE</scope>
    <source>
        <strain evidence="1">Hyas-2018</strain>
    </source>
</reference>
<sequence>MKHPPTCVRVKPSPRHMRDVENAAHYTIVAAFLNVHCCKHDSTFAIFRQAKRKAPEYLELSSGDYHGEVNVEHYETWFSQKLLPQLPPGSVVVMEAGQRPRMSSLRKDIQSSYVAELTKLVDSLDPLVWQGIKEVTAEKWKSYVEHALNQEDGMTKLDHIISDVVNHGLALVINVEDELFMSSADSTNNDDEM</sequence>
<comment type="caution">
    <text evidence="1">The sequence shown here is derived from an EMBL/GenBank/DDBJ whole genome shotgun (WGS) entry which is preliminary data.</text>
</comment>